<evidence type="ECO:0000313" key="8">
    <source>
        <dbReference type="EMBL" id="MVX56359.1"/>
    </source>
</evidence>
<gene>
    <name evidence="8" type="ORF">E5987_03945</name>
</gene>
<keyword evidence="4" id="KW-0408">Iron</keyword>
<dbReference type="NCBIfam" id="TIGR04085">
    <property type="entry name" value="rSAM_more_4Fe4S"/>
    <property type="match status" value="1"/>
</dbReference>
<evidence type="ECO:0000256" key="2">
    <source>
        <dbReference type="ARBA" id="ARBA00022691"/>
    </source>
</evidence>
<proteinExistence type="inferred from homology"/>
<protein>
    <submittedName>
        <fullName evidence="8">SPASM domain-containing protein</fullName>
    </submittedName>
</protein>
<dbReference type="PANTHER" id="PTHR43273:SF3">
    <property type="entry name" value="ANAEROBIC SULFATASE-MATURATING ENZYME HOMOLOG ASLB-RELATED"/>
    <property type="match status" value="1"/>
</dbReference>
<comment type="caution">
    <text evidence="8">The sequence shown here is derived from an EMBL/GenBank/DDBJ whole genome shotgun (WGS) entry which is preliminary data.</text>
</comment>
<dbReference type="CDD" id="cd01335">
    <property type="entry name" value="Radical_SAM"/>
    <property type="match status" value="1"/>
</dbReference>
<keyword evidence="2" id="KW-0949">S-adenosyl-L-methionine</keyword>
<keyword evidence="9" id="KW-1185">Reference proteome</keyword>
<dbReference type="EMBL" id="WSRP01000009">
    <property type="protein sequence ID" value="MVX56359.1"/>
    <property type="molecule type" value="Genomic_DNA"/>
</dbReference>
<dbReference type="GO" id="GO:0051536">
    <property type="term" value="F:iron-sulfur cluster binding"/>
    <property type="evidence" value="ECO:0007669"/>
    <property type="project" value="UniProtKB-KW"/>
</dbReference>
<name>A0A6L6YHZ9_9BURK</name>
<dbReference type="InterPro" id="IPR007197">
    <property type="entry name" value="rSAM"/>
</dbReference>
<feature type="domain" description="Radical SAM core" evidence="7">
    <location>
        <begin position="14"/>
        <end position="112"/>
    </location>
</feature>
<evidence type="ECO:0000256" key="5">
    <source>
        <dbReference type="ARBA" id="ARBA00023014"/>
    </source>
</evidence>
<dbReference type="SFLD" id="SFLDG01067">
    <property type="entry name" value="SPASM/twitch_domain_containing"/>
    <property type="match status" value="1"/>
</dbReference>
<comment type="similarity">
    <text evidence="6">Belongs to the radical SAM superfamily. Anaerobic sulfatase-maturating enzyme family.</text>
</comment>
<dbReference type="InterPro" id="IPR013785">
    <property type="entry name" value="Aldolase_TIM"/>
</dbReference>
<evidence type="ECO:0000256" key="1">
    <source>
        <dbReference type="ARBA" id="ARBA00001966"/>
    </source>
</evidence>
<dbReference type="InterPro" id="IPR058240">
    <property type="entry name" value="rSAM_sf"/>
</dbReference>
<accession>A0A6L6YHZ9</accession>
<dbReference type="GO" id="GO:0046872">
    <property type="term" value="F:metal ion binding"/>
    <property type="evidence" value="ECO:0007669"/>
    <property type="project" value="UniProtKB-KW"/>
</dbReference>
<dbReference type="Proteomes" id="UP000472580">
    <property type="component" value="Unassembled WGS sequence"/>
</dbReference>
<comment type="cofactor">
    <cofactor evidence="1">
        <name>[4Fe-4S] cluster</name>
        <dbReference type="ChEBI" id="CHEBI:49883"/>
    </cofactor>
</comment>
<dbReference type="Gene3D" id="3.20.20.70">
    <property type="entry name" value="Aldolase class I"/>
    <property type="match status" value="2"/>
</dbReference>
<dbReference type="AlphaFoldDB" id="A0A6L6YHZ9"/>
<keyword evidence="3" id="KW-0479">Metal-binding</keyword>
<organism evidence="8 9">
    <name type="scientific">Parasutterella muris</name>
    <dbReference type="NCBI Taxonomy" id="2565572"/>
    <lineage>
        <taxon>Bacteria</taxon>
        <taxon>Pseudomonadati</taxon>
        <taxon>Pseudomonadota</taxon>
        <taxon>Betaproteobacteria</taxon>
        <taxon>Burkholderiales</taxon>
        <taxon>Sutterellaceae</taxon>
        <taxon>Parasutterella</taxon>
    </lineage>
</organism>
<sequence>MQNQSSFKSVNLLFGSACNLRCGYCLQQEEGEKMNKKGDSKGFASQFLSYLDRTNTKITSLHYWGGEPMLYWKIIKAVYEELQPVIQAKRNRITTNGTLITDEYVDFCNQHPDIFTVVSFHDGDISPEQWKIIGRLENFSIEALIHHKRVSPLLLKDDYERICELIGKRPPIGFDMIKANNGCHSNYWMTHEDVIAYFQAMMGIYELANFEQDLFCKTVIAHFLYRYQKELNYKGRKPNPCVNDRILSVDLFGNTYNCHHNNSPTNITGNIFKPYIPIKPISFNLAKFSNTKECQNCETYASCGGGCYTSNTHDADCLYYKLRESIAKVWLKNLEEHERIRKLRPNL</sequence>
<evidence type="ECO:0000313" key="9">
    <source>
        <dbReference type="Proteomes" id="UP000472580"/>
    </source>
</evidence>
<evidence type="ECO:0000256" key="3">
    <source>
        <dbReference type="ARBA" id="ARBA00022723"/>
    </source>
</evidence>
<dbReference type="SUPFAM" id="SSF102114">
    <property type="entry name" value="Radical SAM enzymes"/>
    <property type="match status" value="1"/>
</dbReference>
<dbReference type="InterPro" id="IPR023867">
    <property type="entry name" value="Sulphatase_maturase_rSAM"/>
</dbReference>
<dbReference type="RefSeq" id="WP_160334794.1">
    <property type="nucleotide sequence ID" value="NZ_WSRP01000009.1"/>
</dbReference>
<dbReference type="GO" id="GO:0016491">
    <property type="term" value="F:oxidoreductase activity"/>
    <property type="evidence" value="ECO:0007669"/>
    <property type="project" value="InterPro"/>
</dbReference>
<dbReference type="SFLD" id="SFLDS00029">
    <property type="entry name" value="Radical_SAM"/>
    <property type="match status" value="1"/>
</dbReference>
<evidence type="ECO:0000259" key="7">
    <source>
        <dbReference type="Pfam" id="PF04055"/>
    </source>
</evidence>
<evidence type="ECO:0000256" key="4">
    <source>
        <dbReference type="ARBA" id="ARBA00023004"/>
    </source>
</evidence>
<dbReference type="PANTHER" id="PTHR43273">
    <property type="entry name" value="ANAEROBIC SULFATASE-MATURATING ENZYME HOMOLOG ASLB-RELATED"/>
    <property type="match status" value="1"/>
</dbReference>
<evidence type="ECO:0000256" key="6">
    <source>
        <dbReference type="ARBA" id="ARBA00023601"/>
    </source>
</evidence>
<keyword evidence="5" id="KW-0411">Iron-sulfur</keyword>
<dbReference type="OrthoDB" id="308557at2"/>
<reference evidence="8 9" key="1">
    <citation type="submission" date="2019-12" db="EMBL/GenBank/DDBJ databases">
        <title>Microbes associate with the intestines of laboratory mice.</title>
        <authorList>
            <person name="Navarre W."/>
            <person name="Wong E."/>
        </authorList>
    </citation>
    <scope>NUCLEOTIDE SEQUENCE [LARGE SCALE GENOMIC DNA]</scope>
    <source>
        <strain evidence="8 9">NM82_D38</strain>
    </source>
</reference>
<dbReference type="Pfam" id="PF04055">
    <property type="entry name" value="Radical_SAM"/>
    <property type="match status" value="1"/>
</dbReference>
<dbReference type="InterPro" id="IPR023885">
    <property type="entry name" value="4Fe4S-binding_SPASM_dom"/>
</dbReference>